<name>A0ABN2TV74_9MICO</name>
<organism evidence="2 3">
    <name type="scientific">Terrabacter terrae</name>
    <dbReference type="NCBI Taxonomy" id="318434"/>
    <lineage>
        <taxon>Bacteria</taxon>
        <taxon>Bacillati</taxon>
        <taxon>Actinomycetota</taxon>
        <taxon>Actinomycetes</taxon>
        <taxon>Micrococcales</taxon>
        <taxon>Intrasporangiaceae</taxon>
        <taxon>Terrabacter</taxon>
    </lineage>
</organism>
<dbReference type="Proteomes" id="UP001501285">
    <property type="component" value="Unassembled WGS sequence"/>
</dbReference>
<feature type="compositionally biased region" description="Polar residues" evidence="1">
    <location>
        <begin position="20"/>
        <end position="36"/>
    </location>
</feature>
<evidence type="ECO:0000313" key="2">
    <source>
        <dbReference type="EMBL" id="GAA2022271.1"/>
    </source>
</evidence>
<evidence type="ECO:0000256" key="1">
    <source>
        <dbReference type="SAM" id="MobiDB-lite"/>
    </source>
</evidence>
<dbReference type="EMBL" id="BAAANB010000002">
    <property type="protein sequence ID" value="GAA2022271.1"/>
    <property type="molecule type" value="Genomic_DNA"/>
</dbReference>
<gene>
    <name evidence="2" type="ORF">GCM10009740_08890</name>
</gene>
<feature type="compositionally biased region" description="Basic and acidic residues" evidence="1">
    <location>
        <begin position="1"/>
        <end position="13"/>
    </location>
</feature>
<proteinExistence type="predicted"/>
<comment type="caution">
    <text evidence="2">The sequence shown here is derived from an EMBL/GenBank/DDBJ whole genome shotgun (WGS) entry which is preliminary data.</text>
</comment>
<protein>
    <submittedName>
        <fullName evidence="2">Uncharacterized protein</fullName>
    </submittedName>
</protein>
<accession>A0ABN2TV74</accession>
<feature type="region of interest" description="Disordered" evidence="1">
    <location>
        <begin position="1"/>
        <end position="114"/>
    </location>
</feature>
<reference evidence="2 3" key="1">
    <citation type="journal article" date="2019" name="Int. J. Syst. Evol. Microbiol.">
        <title>The Global Catalogue of Microorganisms (GCM) 10K type strain sequencing project: providing services to taxonomists for standard genome sequencing and annotation.</title>
        <authorList>
            <consortium name="The Broad Institute Genomics Platform"/>
            <consortium name="The Broad Institute Genome Sequencing Center for Infectious Disease"/>
            <person name="Wu L."/>
            <person name="Ma J."/>
        </authorList>
    </citation>
    <scope>NUCLEOTIDE SEQUENCE [LARGE SCALE GENOMIC DNA]</scope>
    <source>
        <strain evidence="2 3">JCM 14283</strain>
    </source>
</reference>
<feature type="compositionally biased region" description="Low complexity" evidence="1">
    <location>
        <begin position="51"/>
        <end position="61"/>
    </location>
</feature>
<evidence type="ECO:0000313" key="3">
    <source>
        <dbReference type="Proteomes" id="UP001501285"/>
    </source>
</evidence>
<sequence>MFGDNHARSHDSGSEDPTDLATNTGTDTSAVDTASSGADPATADALDDASVEAAPPEVDPAAPVPMPPVTGDEAVDEAMMRLAESQAGSFAQRIESGEHAHRSLQSRLGGLGGA</sequence>
<keyword evidence="3" id="KW-1185">Reference proteome</keyword>
<dbReference type="RefSeq" id="WP_343988245.1">
    <property type="nucleotide sequence ID" value="NZ_BAAANB010000002.1"/>
</dbReference>